<evidence type="ECO:0000313" key="1">
    <source>
        <dbReference type="EMBL" id="DAE31588.1"/>
    </source>
</evidence>
<dbReference type="EMBL" id="BK059109">
    <property type="protein sequence ID" value="DAE31588.1"/>
    <property type="molecule type" value="Genomic_DNA"/>
</dbReference>
<reference evidence="1" key="1">
    <citation type="journal article" date="2021" name="Proc. Natl. Acad. Sci. U.S.A.">
        <title>A Catalog of Tens of Thousands of Viruses from Human Metagenomes Reveals Hidden Associations with Chronic Diseases.</title>
        <authorList>
            <person name="Tisza M.J."/>
            <person name="Buck C.B."/>
        </authorList>
    </citation>
    <scope>NUCLEOTIDE SEQUENCE</scope>
    <source>
        <strain evidence="1">CtBM815</strain>
    </source>
</reference>
<protein>
    <submittedName>
        <fullName evidence="1">Uncharacterized protein</fullName>
    </submittedName>
</protein>
<sequence>MASFSSLYFTVFKDFRYDFIWLISQEVIAVFIRKVRVDSFSFIFK</sequence>
<accession>A0A8S5RKT3</accession>
<proteinExistence type="predicted"/>
<name>A0A8S5RKT3_9VIRU</name>
<organism evidence="1">
    <name type="scientific">virus sp. ctBM815</name>
    <dbReference type="NCBI Taxonomy" id="2825806"/>
    <lineage>
        <taxon>Viruses</taxon>
    </lineage>
</organism>